<comment type="caution">
    <text evidence="1">The sequence shown here is derived from an EMBL/GenBank/DDBJ whole genome shotgun (WGS) entry which is preliminary data.</text>
</comment>
<organism evidence="1 2">
    <name type="scientific">Camelimonas abortus</name>
    <dbReference type="NCBI Taxonomy" id="1017184"/>
    <lineage>
        <taxon>Bacteria</taxon>
        <taxon>Pseudomonadati</taxon>
        <taxon>Pseudomonadota</taxon>
        <taxon>Alphaproteobacteria</taxon>
        <taxon>Hyphomicrobiales</taxon>
        <taxon>Chelatococcaceae</taxon>
        <taxon>Camelimonas</taxon>
    </lineage>
</organism>
<accession>A0ABV7LAE2</accession>
<dbReference type="RefSeq" id="WP_376828814.1">
    <property type="nucleotide sequence ID" value="NZ_JBHLWR010000004.1"/>
</dbReference>
<keyword evidence="2" id="KW-1185">Reference proteome</keyword>
<dbReference type="Proteomes" id="UP001595536">
    <property type="component" value="Unassembled WGS sequence"/>
</dbReference>
<protein>
    <submittedName>
        <fullName evidence="1">SapC family protein</fullName>
    </submittedName>
</protein>
<sequence>MSPPLYHQLTPLCADQHRQLGLLPASDVAFAREATAIPVGVSEFAAIGRHLPIVFAGSGVLSPVVITGLRPGENLLVDGAGRWLGGVHVPGWLRRYPFLLAWPDGAGADPVLAVDMACSRISDSAPARQRLFDDSGEAAALAREAAAMCAGAHDEEQRTLAFVQALQEEKLLVPGRREYAFPGGATRTVDGFLTIDAAALRRLPDAVATRWFRSGLLDAALMQTLSQQCWPLLGELLLARVGRAAQGEAA</sequence>
<proteinExistence type="predicted"/>
<dbReference type="InterPro" id="IPR010836">
    <property type="entry name" value="SapC"/>
</dbReference>
<evidence type="ECO:0000313" key="1">
    <source>
        <dbReference type="EMBL" id="MFC3264810.1"/>
    </source>
</evidence>
<reference evidence="2" key="1">
    <citation type="journal article" date="2019" name="Int. J. Syst. Evol. Microbiol.">
        <title>The Global Catalogue of Microorganisms (GCM) 10K type strain sequencing project: providing services to taxonomists for standard genome sequencing and annotation.</title>
        <authorList>
            <consortium name="The Broad Institute Genomics Platform"/>
            <consortium name="The Broad Institute Genome Sequencing Center for Infectious Disease"/>
            <person name="Wu L."/>
            <person name="Ma J."/>
        </authorList>
    </citation>
    <scope>NUCLEOTIDE SEQUENCE [LARGE SCALE GENOMIC DNA]</scope>
    <source>
        <strain evidence="2">CCM 7941</strain>
    </source>
</reference>
<evidence type="ECO:0000313" key="2">
    <source>
        <dbReference type="Proteomes" id="UP001595536"/>
    </source>
</evidence>
<dbReference type="EMBL" id="JBHRUV010000002">
    <property type="protein sequence ID" value="MFC3264810.1"/>
    <property type="molecule type" value="Genomic_DNA"/>
</dbReference>
<dbReference type="Pfam" id="PF07277">
    <property type="entry name" value="SapC"/>
    <property type="match status" value="1"/>
</dbReference>
<gene>
    <name evidence="1" type="ORF">ACFOEX_00355</name>
</gene>
<name>A0ABV7LAE2_9HYPH</name>